<reference evidence="1" key="1">
    <citation type="submission" date="2021-04" db="EMBL/GenBank/DDBJ databases">
        <title>Sinoanaerobacter chloroacetimidivorans sp. nov., an obligate anaerobic bacterium isolated from anaerobic sludge.</title>
        <authorList>
            <person name="Bao Y."/>
        </authorList>
    </citation>
    <scope>NUCLEOTIDE SEQUENCE</scope>
    <source>
        <strain evidence="1">BAD-6</strain>
    </source>
</reference>
<dbReference type="EMBL" id="JAGSND010000011">
    <property type="protein sequence ID" value="MBR0599235.1"/>
    <property type="molecule type" value="Genomic_DNA"/>
</dbReference>
<dbReference type="InterPro" id="IPR014202">
    <property type="entry name" value="Spore_II_R"/>
</dbReference>
<comment type="caution">
    <text evidence="1">The sequence shown here is derived from an EMBL/GenBank/DDBJ whole genome shotgun (WGS) entry which is preliminary data.</text>
</comment>
<protein>
    <submittedName>
        <fullName evidence="1">Stage II sporulation protein R</fullName>
    </submittedName>
</protein>
<dbReference type="Pfam" id="PF09551">
    <property type="entry name" value="Spore_II_R"/>
    <property type="match status" value="2"/>
</dbReference>
<dbReference type="AlphaFoldDB" id="A0A8J7W4W1"/>
<gene>
    <name evidence="1" type="ORF">KCX82_15195</name>
</gene>
<organism evidence="1 2">
    <name type="scientific">Sinanaerobacter chloroacetimidivorans</name>
    <dbReference type="NCBI Taxonomy" id="2818044"/>
    <lineage>
        <taxon>Bacteria</taxon>
        <taxon>Bacillati</taxon>
        <taxon>Bacillota</taxon>
        <taxon>Clostridia</taxon>
        <taxon>Peptostreptococcales</taxon>
        <taxon>Anaerovoracaceae</taxon>
        <taxon>Sinanaerobacter</taxon>
    </lineage>
</organism>
<dbReference type="Proteomes" id="UP000675664">
    <property type="component" value="Unassembled WGS sequence"/>
</dbReference>
<keyword evidence="2" id="KW-1185">Reference proteome</keyword>
<sequence length="243" mass="27835">MGLRKRQIRILFFVLLCVFAYTTWAVYSSQNNLSNDDFIRFHVIANSDSEEDQQLKLIVRDGILAKINNELVQETMAQHLADYQSGGAVVVSKSNEEQTESTISLDLESSRKYIRDHLKEIEAAAEEIIIDQGYDYSVKAELGVKWIPQKTYGDIIFPSGNYEALNITIGNGEGKNWWCVLFPPLCLIGVESPENEQLAEQAREVYKDILLDHKYDPLTKEREKPTTLKLKFKSLELLEDLNK</sequence>
<proteinExistence type="predicted"/>
<accession>A0A8J7W4W1</accession>
<evidence type="ECO:0000313" key="2">
    <source>
        <dbReference type="Proteomes" id="UP000675664"/>
    </source>
</evidence>
<name>A0A8J7W4W1_9FIRM</name>
<reference evidence="1" key="2">
    <citation type="submission" date="2021-04" db="EMBL/GenBank/DDBJ databases">
        <authorList>
            <person name="Liu J."/>
        </authorList>
    </citation>
    <scope>NUCLEOTIDE SEQUENCE</scope>
    <source>
        <strain evidence="1">BAD-6</strain>
    </source>
</reference>
<dbReference type="RefSeq" id="WP_227019368.1">
    <property type="nucleotide sequence ID" value="NZ_JAGSND010000011.1"/>
</dbReference>
<evidence type="ECO:0000313" key="1">
    <source>
        <dbReference type="EMBL" id="MBR0599235.1"/>
    </source>
</evidence>